<dbReference type="AlphaFoldDB" id="A0A9D2UIL6"/>
<dbReference type="InterPro" id="IPR046070">
    <property type="entry name" value="DUF6029"/>
</dbReference>
<accession>A0A9D2UIL6</accession>
<comment type="caution">
    <text evidence="2">The sequence shown here is derived from an EMBL/GenBank/DDBJ whole genome shotgun (WGS) entry which is preliminary data.</text>
</comment>
<name>A0A9D2UIL6_9BACT</name>
<evidence type="ECO:0008006" key="4">
    <source>
        <dbReference type="Google" id="ProtNLM"/>
    </source>
</evidence>
<dbReference type="Proteomes" id="UP000787625">
    <property type="component" value="Unassembled WGS sequence"/>
</dbReference>
<evidence type="ECO:0000256" key="1">
    <source>
        <dbReference type="SAM" id="SignalP"/>
    </source>
</evidence>
<gene>
    <name evidence="2" type="ORF">IAA93_04940</name>
</gene>
<protein>
    <recommendedName>
        <fullName evidence="4">Alginate export domain-containing protein</fullName>
    </recommendedName>
</protein>
<reference evidence="2" key="2">
    <citation type="submission" date="2021-04" db="EMBL/GenBank/DDBJ databases">
        <authorList>
            <person name="Gilroy R."/>
        </authorList>
    </citation>
    <scope>NUCLEOTIDE SEQUENCE</scope>
    <source>
        <strain evidence="2">MalCec1-1739</strain>
    </source>
</reference>
<evidence type="ECO:0000313" key="2">
    <source>
        <dbReference type="EMBL" id="HJD53054.1"/>
    </source>
</evidence>
<reference evidence="2" key="1">
    <citation type="journal article" date="2021" name="PeerJ">
        <title>Extensive microbial diversity within the chicken gut microbiome revealed by metagenomics and culture.</title>
        <authorList>
            <person name="Gilroy R."/>
            <person name="Ravi A."/>
            <person name="Getino M."/>
            <person name="Pursley I."/>
            <person name="Horton D.L."/>
            <person name="Alikhan N.F."/>
            <person name="Baker D."/>
            <person name="Gharbi K."/>
            <person name="Hall N."/>
            <person name="Watson M."/>
            <person name="Adriaenssens E.M."/>
            <person name="Foster-Nyarko E."/>
            <person name="Jarju S."/>
            <person name="Secka A."/>
            <person name="Antonio M."/>
            <person name="Oren A."/>
            <person name="Chaudhuri R.R."/>
            <person name="La Ragione R."/>
            <person name="Hildebrand F."/>
            <person name="Pallen M.J."/>
        </authorList>
    </citation>
    <scope>NUCLEOTIDE SEQUENCE</scope>
    <source>
        <strain evidence="2">MalCec1-1739</strain>
    </source>
</reference>
<dbReference type="EMBL" id="DWUP01000102">
    <property type="protein sequence ID" value="HJD53054.1"/>
    <property type="molecule type" value="Genomic_DNA"/>
</dbReference>
<feature type="signal peptide" evidence="1">
    <location>
        <begin position="1"/>
        <end position="23"/>
    </location>
</feature>
<feature type="non-terminal residue" evidence="2">
    <location>
        <position position="504"/>
    </location>
</feature>
<evidence type="ECO:0000313" key="3">
    <source>
        <dbReference type="Proteomes" id="UP000787625"/>
    </source>
</evidence>
<proteinExistence type="predicted"/>
<feature type="chain" id="PRO_5039045132" description="Alginate export domain-containing protein" evidence="1">
    <location>
        <begin position="24"/>
        <end position="504"/>
    </location>
</feature>
<organism evidence="2 3">
    <name type="scientific">Candidatus Avibacteroides avistercoris</name>
    <dbReference type="NCBI Taxonomy" id="2840690"/>
    <lineage>
        <taxon>Bacteria</taxon>
        <taxon>Pseudomonadati</taxon>
        <taxon>Bacteroidota</taxon>
        <taxon>Bacteroidia</taxon>
        <taxon>Bacteroidales</taxon>
        <taxon>Bacteroidaceae</taxon>
        <taxon>Bacteroidaceae incertae sedis</taxon>
        <taxon>Candidatus Avibacteroides</taxon>
    </lineage>
</organism>
<sequence>MKKFDYRVLGVTAVLFSSALVMAQEEEGKGFTISGSLQTDILFPEEDEAIGTGTYNDDCLSNTYLDLNLRSKYVDAGARVEYMKSPMPGFESGFAGQGLPHFYLTGKYKGAELTVGDFYEQFGSGLVLRTYEERSLGIDNSIRGGRLKFQPYKGIRVRMLGGNQRYYWERSEGYVYGADVELSIDQWSRRMQDNAWFLTLGGSYVGKFEKADDDRIFPNPTDMSQILNLPEKVNSFDVRANLQKGNYSFLAEYAMKSYDPSAENGYIYKKGSALLLSGSYSKRGMSLLLQAKRSDDMQYRSQRSVTGTALSINNLPAFAYQHTYALAALYPYATQPDGEWAYQAELRYNFKRGTALGGKYGTDIRLNFSHVRSIGRTPLLNPWGQTMGADGYKSDFFKQGDLYYQDLHIDIAKKFNKSFKGNLMYMWQKYNQEVVEGHAVNGTIVNSHIFVAEGKYTINRRLTLRMELQYLHTKQDEGDWGYALAEFTVLPYLMFTVSDMYNFG</sequence>
<dbReference type="Pfam" id="PF19494">
    <property type="entry name" value="DUF6029"/>
    <property type="match status" value="1"/>
</dbReference>
<keyword evidence="1" id="KW-0732">Signal</keyword>